<dbReference type="Pfam" id="PF07690">
    <property type="entry name" value="MFS_1"/>
    <property type="match status" value="1"/>
</dbReference>
<evidence type="ECO:0000313" key="3">
    <source>
        <dbReference type="Proteomes" id="UP000229336"/>
    </source>
</evidence>
<keyword evidence="1" id="KW-0472">Membrane</keyword>
<evidence type="ECO:0000256" key="1">
    <source>
        <dbReference type="SAM" id="Phobius"/>
    </source>
</evidence>
<dbReference type="InterPro" id="IPR036259">
    <property type="entry name" value="MFS_trans_sf"/>
</dbReference>
<sequence>MEVSKMKNPRLRLFYFSQSLAFTYFWLAIAIPYLMYRGLSPVQAFSLMSLYQLFGVILEYPTGVIGDRFGYRRVTYLANTLNLTSMLVMSLSGSYYLYLFALFLLALGNGFSSGNDMGILKTVSFNIKKDTANYNSLMDLVLFFGSIIGGLISKISYELALIVSGICMFSANIPLYFLKATTPQIKNIQSVFSIAKDGFKSLRQPTLKQIFIIVALFGGFMFTLNSIIGSYVTLYQVNVATVGLFVGLGGLARSIGGKLYAEIQKQNIALLAILFSFSVIIIAVFPTYPVTAGLILFIQLLSGYIISKIDGDIHDLASDHIRASLFSLKRVAMRIVASSYLMVNGIAIGVGKFSLLMYGTGLLLLIGVILAWGYLTNKQIRNKQLASS</sequence>
<accession>A0A2M7TSN7</accession>
<evidence type="ECO:0008006" key="4">
    <source>
        <dbReference type="Google" id="ProtNLM"/>
    </source>
</evidence>
<dbReference type="GO" id="GO:0022857">
    <property type="term" value="F:transmembrane transporter activity"/>
    <property type="evidence" value="ECO:0007669"/>
    <property type="project" value="InterPro"/>
</dbReference>
<dbReference type="InterPro" id="IPR053160">
    <property type="entry name" value="MFS_DHA3_Transporter"/>
</dbReference>
<reference evidence="3" key="1">
    <citation type="submission" date="2017-09" db="EMBL/GenBank/DDBJ databases">
        <title>Depth-based differentiation of microbial function through sediment-hosted aquifers and enrichment of novel symbionts in the deep terrestrial subsurface.</title>
        <authorList>
            <person name="Probst A.J."/>
            <person name="Ladd B."/>
            <person name="Jarett J.K."/>
            <person name="Geller-Mcgrath D.E."/>
            <person name="Sieber C.M.K."/>
            <person name="Emerson J.B."/>
            <person name="Anantharaman K."/>
            <person name="Thomas B.C."/>
            <person name="Malmstrom R."/>
            <person name="Stieglmeier M."/>
            <person name="Klingl A."/>
            <person name="Woyke T."/>
            <person name="Ryan C.M."/>
            <person name="Banfield J.F."/>
        </authorList>
    </citation>
    <scope>NUCLEOTIDE SEQUENCE [LARGE SCALE GENOMIC DNA]</scope>
</reference>
<evidence type="ECO:0000313" key="2">
    <source>
        <dbReference type="EMBL" id="PIZ58776.1"/>
    </source>
</evidence>
<feature type="transmembrane region" description="Helical" evidence="1">
    <location>
        <begin position="210"/>
        <end position="228"/>
    </location>
</feature>
<feature type="transmembrane region" description="Helical" evidence="1">
    <location>
        <begin position="12"/>
        <end position="36"/>
    </location>
</feature>
<feature type="transmembrane region" description="Helical" evidence="1">
    <location>
        <begin position="356"/>
        <end position="375"/>
    </location>
</feature>
<feature type="transmembrane region" description="Helical" evidence="1">
    <location>
        <begin position="159"/>
        <end position="178"/>
    </location>
</feature>
<organism evidence="2 3">
    <name type="scientific">Candidatus Shapirobacteria bacterium CG_4_10_14_0_2_um_filter_40_12</name>
    <dbReference type="NCBI Taxonomy" id="1974871"/>
    <lineage>
        <taxon>Bacteria</taxon>
        <taxon>Candidatus Shapironibacteriota</taxon>
    </lineage>
</organism>
<dbReference type="AlphaFoldDB" id="A0A2M7TSN7"/>
<feature type="transmembrane region" description="Helical" evidence="1">
    <location>
        <begin position="234"/>
        <end position="256"/>
    </location>
</feature>
<dbReference type="Gene3D" id="1.20.1250.20">
    <property type="entry name" value="MFS general substrate transporter like domains"/>
    <property type="match status" value="1"/>
</dbReference>
<dbReference type="EMBL" id="PFNX01000057">
    <property type="protein sequence ID" value="PIZ58776.1"/>
    <property type="molecule type" value="Genomic_DNA"/>
</dbReference>
<feature type="transmembrane region" description="Helical" evidence="1">
    <location>
        <begin position="95"/>
        <end position="111"/>
    </location>
</feature>
<dbReference type="Proteomes" id="UP000229336">
    <property type="component" value="Unassembled WGS sequence"/>
</dbReference>
<proteinExistence type="predicted"/>
<dbReference type="PANTHER" id="PTHR23530">
    <property type="entry name" value="TRANSPORT PROTEIN-RELATED"/>
    <property type="match status" value="1"/>
</dbReference>
<feature type="transmembrane region" description="Helical" evidence="1">
    <location>
        <begin position="268"/>
        <end position="285"/>
    </location>
</feature>
<keyword evidence="1" id="KW-1133">Transmembrane helix</keyword>
<dbReference type="InterPro" id="IPR011701">
    <property type="entry name" value="MFS"/>
</dbReference>
<gene>
    <name evidence="2" type="ORF">COY20_03125</name>
</gene>
<protein>
    <recommendedName>
        <fullName evidence="4">Major facilitator superfamily (MFS) profile domain-containing protein</fullName>
    </recommendedName>
</protein>
<dbReference type="SUPFAM" id="SSF103473">
    <property type="entry name" value="MFS general substrate transporter"/>
    <property type="match status" value="1"/>
</dbReference>
<feature type="transmembrane region" description="Helical" evidence="1">
    <location>
        <begin position="132"/>
        <end position="153"/>
    </location>
</feature>
<comment type="caution">
    <text evidence="2">The sequence shown here is derived from an EMBL/GenBank/DDBJ whole genome shotgun (WGS) entry which is preliminary data.</text>
</comment>
<keyword evidence="1" id="KW-0812">Transmembrane</keyword>
<dbReference type="PANTHER" id="PTHR23530:SF1">
    <property type="entry name" value="PERMEASE, MAJOR FACILITATOR SUPERFAMILY-RELATED"/>
    <property type="match status" value="1"/>
</dbReference>
<name>A0A2M7TSN7_9BACT</name>